<evidence type="ECO:0008006" key="4">
    <source>
        <dbReference type="Google" id="ProtNLM"/>
    </source>
</evidence>
<dbReference type="AlphaFoldDB" id="A0A565CC43"/>
<proteinExistence type="predicted"/>
<gene>
    <name evidence="2" type="ORF">ANE_LOCUS21555</name>
</gene>
<evidence type="ECO:0000313" key="3">
    <source>
        <dbReference type="Proteomes" id="UP000489600"/>
    </source>
</evidence>
<evidence type="ECO:0000313" key="2">
    <source>
        <dbReference type="EMBL" id="VVB11111.1"/>
    </source>
</evidence>
<organism evidence="2 3">
    <name type="scientific">Arabis nemorensis</name>
    <dbReference type="NCBI Taxonomy" id="586526"/>
    <lineage>
        <taxon>Eukaryota</taxon>
        <taxon>Viridiplantae</taxon>
        <taxon>Streptophyta</taxon>
        <taxon>Embryophyta</taxon>
        <taxon>Tracheophyta</taxon>
        <taxon>Spermatophyta</taxon>
        <taxon>Magnoliopsida</taxon>
        <taxon>eudicotyledons</taxon>
        <taxon>Gunneridae</taxon>
        <taxon>Pentapetalae</taxon>
        <taxon>rosids</taxon>
        <taxon>malvids</taxon>
        <taxon>Brassicales</taxon>
        <taxon>Brassicaceae</taxon>
        <taxon>Arabideae</taxon>
        <taxon>Arabis</taxon>
    </lineage>
</organism>
<sequence length="260" mass="29541">MLTGVGPWLLLSVHQLLLFCSPAYSCRSRATVRFIVPQPTTPRSIPPPCGSLFHNPPHPARFLRLPPSSRKFQGYVLFRRAHSRRPMLMLLLRLPLLFNLSAPLKKTSSCRLWVSSPQQGTFTKISVSTTQNFLVSGFFNLPYLRAAVTPSLSRKPDFPAPTHNKLTWAKTGSHSCWSCKPSKIYQLWSQPIKVKDRRKVFRVKSRRCSRHSSTGFVPLIINCLPGGENIVTNFSLFPLSRREPYHHLSPTRRTLSNALL</sequence>
<keyword evidence="3" id="KW-1185">Reference proteome</keyword>
<reference evidence="2" key="1">
    <citation type="submission" date="2019-07" db="EMBL/GenBank/DDBJ databases">
        <authorList>
            <person name="Dittberner H."/>
        </authorList>
    </citation>
    <scope>NUCLEOTIDE SEQUENCE [LARGE SCALE GENOMIC DNA]</scope>
</reference>
<protein>
    <recommendedName>
        <fullName evidence="4">Secreted protein</fullName>
    </recommendedName>
</protein>
<dbReference type="Proteomes" id="UP000489600">
    <property type="component" value="Unassembled WGS sequence"/>
</dbReference>
<evidence type="ECO:0000256" key="1">
    <source>
        <dbReference type="SAM" id="SignalP"/>
    </source>
</evidence>
<feature type="signal peptide" evidence="1">
    <location>
        <begin position="1"/>
        <end position="25"/>
    </location>
</feature>
<keyword evidence="1" id="KW-0732">Signal</keyword>
<accession>A0A565CC43</accession>
<dbReference type="EMBL" id="CABITT030000007">
    <property type="protein sequence ID" value="VVB11111.1"/>
    <property type="molecule type" value="Genomic_DNA"/>
</dbReference>
<comment type="caution">
    <text evidence="2">The sequence shown here is derived from an EMBL/GenBank/DDBJ whole genome shotgun (WGS) entry which is preliminary data.</text>
</comment>
<feature type="chain" id="PRO_5022212995" description="Secreted protein" evidence="1">
    <location>
        <begin position="26"/>
        <end position="260"/>
    </location>
</feature>
<name>A0A565CC43_9BRAS</name>